<name>A0AAE0L8Q0_9CHLO</name>
<evidence type="ECO:0000313" key="3">
    <source>
        <dbReference type="Proteomes" id="UP001190700"/>
    </source>
</evidence>
<protein>
    <submittedName>
        <fullName evidence="2">Uncharacterized protein</fullName>
    </submittedName>
</protein>
<evidence type="ECO:0000313" key="2">
    <source>
        <dbReference type="EMBL" id="KAK3276256.1"/>
    </source>
</evidence>
<dbReference type="Proteomes" id="UP001190700">
    <property type="component" value="Unassembled WGS sequence"/>
</dbReference>
<dbReference type="EMBL" id="LGRX02006667">
    <property type="protein sequence ID" value="KAK3276256.1"/>
    <property type="molecule type" value="Genomic_DNA"/>
</dbReference>
<feature type="region of interest" description="Disordered" evidence="1">
    <location>
        <begin position="133"/>
        <end position="155"/>
    </location>
</feature>
<keyword evidence="3" id="KW-1185">Reference proteome</keyword>
<organism evidence="2 3">
    <name type="scientific">Cymbomonas tetramitiformis</name>
    <dbReference type="NCBI Taxonomy" id="36881"/>
    <lineage>
        <taxon>Eukaryota</taxon>
        <taxon>Viridiplantae</taxon>
        <taxon>Chlorophyta</taxon>
        <taxon>Pyramimonadophyceae</taxon>
        <taxon>Pyramimonadales</taxon>
        <taxon>Pyramimonadaceae</taxon>
        <taxon>Cymbomonas</taxon>
    </lineage>
</organism>
<dbReference type="AlphaFoldDB" id="A0AAE0L8Q0"/>
<reference evidence="2 3" key="1">
    <citation type="journal article" date="2015" name="Genome Biol. Evol.">
        <title>Comparative Genomics of a Bacterivorous Green Alga Reveals Evolutionary Causalities and Consequences of Phago-Mixotrophic Mode of Nutrition.</title>
        <authorList>
            <person name="Burns J.A."/>
            <person name="Paasch A."/>
            <person name="Narechania A."/>
            <person name="Kim E."/>
        </authorList>
    </citation>
    <scope>NUCLEOTIDE SEQUENCE [LARGE SCALE GENOMIC DNA]</scope>
    <source>
        <strain evidence="2 3">PLY_AMNH</strain>
    </source>
</reference>
<comment type="caution">
    <text evidence="2">The sequence shown here is derived from an EMBL/GenBank/DDBJ whole genome shotgun (WGS) entry which is preliminary data.</text>
</comment>
<evidence type="ECO:0000256" key="1">
    <source>
        <dbReference type="SAM" id="MobiDB-lite"/>
    </source>
</evidence>
<proteinExistence type="predicted"/>
<gene>
    <name evidence="2" type="ORF">CYMTET_15660</name>
</gene>
<accession>A0AAE0L8Q0</accession>
<sequence length="155" mass="18021">MKISRQAWGHREWWKGLPAQCKWKGLRVWRCLTRAKLHTAASLMPWGGVLNLKWKARGFWGDNLRHLHITNLKLVAMYTTAQAFLQGPTGNVARLFCINQAVVAMLPHFTSRNLDLMRRMRRLWRLHDVQLQGAPHQERGQREGGQALPRPNIDD</sequence>